<dbReference type="EMBL" id="RXIC02000025">
    <property type="protein sequence ID" value="KAB1206988.1"/>
    <property type="molecule type" value="Genomic_DNA"/>
</dbReference>
<gene>
    <name evidence="2" type="ORF">CJ030_MR7G008096</name>
</gene>
<evidence type="ECO:0000313" key="2">
    <source>
        <dbReference type="EMBL" id="KAB1206988.1"/>
    </source>
</evidence>
<proteinExistence type="predicted"/>
<feature type="compositionally biased region" description="Low complexity" evidence="1">
    <location>
        <begin position="72"/>
        <end position="95"/>
    </location>
</feature>
<feature type="compositionally biased region" description="Polar residues" evidence="1">
    <location>
        <begin position="342"/>
        <end position="355"/>
    </location>
</feature>
<feature type="compositionally biased region" description="Polar residues" evidence="1">
    <location>
        <begin position="459"/>
        <end position="469"/>
    </location>
</feature>
<feature type="region of interest" description="Disordered" evidence="1">
    <location>
        <begin position="311"/>
        <end position="485"/>
    </location>
</feature>
<comment type="caution">
    <text evidence="2">The sequence shown here is derived from an EMBL/GenBank/DDBJ whole genome shotgun (WGS) entry which is preliminary data.</text>
</comment>
<sequence length="628" mass="66687">MDRSEPTLVPEWLKSSGSVSVGGSTNNQFPSSSSSSLHPDDHSTSKHTRNRASVGSGDHDIGRLFALDQATSSNFHRSSSSNGPSHSRSYSSFSRSHCDRDQEDFDDYGDKDKLVLGDHRRRNYSDPLGSILPSSFQKYMLRRSESMITVKRGDTWPRKVAVDPNNVKSKHNNGDGLLGVGSVVISATKTAFERDFPSLIAEERRGASDSGRVSSSSVNTAIHSLPIGSSSMIGCDGWKSALVEVPVIAGSNGTGAAYTQQTISASSSSVSPSMGTGLNMAETLAQGPPRARTPPQLSIGTQRLEELATKQSRQLIPMTPSLPKPLVPSPSEKLKPKIGQQHMFSSSHTSSQTPRGGSAKSDVSKISVGNLRVLNPSRESNGYSSTAKDSSSPTNGSRLPNSPLGVTPAAAGSAPLRNLSNNLSAASAEHRPTACRTTVEKKPSSQAQSRNDFFKNLSRKNSSVNSTSAVPDPGPAVSATESSELVTEASVTPSVPLHSRDTPRLDISVADLLSESRGEITHNGNACDVSQTCLSNADEHTGPGVSLYPDEEEAAFLRSLGWEENAGEDEGLTEEEISAFYMEYMKLQPSSKLLHGIKPKILLAHNSHDTSCGGASSELNLSAAELES</sequence>
<dbReference type="AlphaFoldDB" id="A0A6A1V4Z2"/>
<accession>A0A6A1V4Z2</accession>
<evidence type="ECO:0000313" key="3">
    <source>
        <dbReference type="Proteomes" id="UP000516437"/>
    </source>
</evidence>
<feature type="compositionally biased region" description="Polar residues" evidence="1">
    <location>
        <begin position="377"/>
        <end position="400"/>
    </location>
</feature>
<feature type="region of interest" description="Disordered" evidence="1">
    <location>
        <begin position="264"/>
        <end position="297"/>
    </location>
</feature>
<protein>
    <submittedName>
        <fullName evidence="2">Uncharacterized protein</fullName>
    </submittedName>
</protein>
<keyword evidence="3" id="KW-1185">Reference proteome</keyword>
<dbReference type="Proteomes" id="UP000516437">
    <property type="component" value="Chromosome 7"/>
</dbReference>
<feature type="region of interest" description="Disordered" evidence="1">
    <location>
        <begin position="1"/>
        <end position="96"/>
    </location>
</feature>
<evidence type="ECO:0000256" key="1">
    <source>
        <dbReference type="SAM" id="MobiDB-lite"/>
    </source>
</evidence>
<reference evidence="2 3" key="1">
    <citation type="journal article" date="2019" name="Plant Biotechnol. J.">
        <title>The red bayberry genome and genetic basis of sex determination.</title>
        <authorList>
            <person name="Jia H.M."/>
            <person name="Jia H.J."/>
            <person name="Cai Q.L."/>
            <person name="Wang Y."/>
            <person name="Zhao H.B."/>
            <person name="Yang W.F."/>
            <person name="Wang G.Y."/>
            <person name="Li Y.H."/>
            <person name="Zhan D.L."/>
            <person name="Shen Y.T."/>
            <person name="Niu Q.F."/>
            <person name="Chang L."/>
            <person name="Qiu J."/>
            <person name="Zhao L."/>
            <person name="Xie H.B."/>
            <person name="Fu W.Y."/>
            <person name="Jin J."/>
            <person name="Li X.W."/>
            <person name="Jiao Y."/>
            <person name="Zhou C.C."/>
            <person name="Tu T."/>
            <person name="Chai C.Y."/>
            <person name="Gao J.L."/>
            <person name="Fan L.J."/>
            <person name="van de Weg E."/>
            <person name="Wang J.Y."/>
            <person name="Gao Z.S."/>
        </authorList>
    </citation>
    <scope>NUCLEOTIDE SEQUENCE [LARGE SCALE GENOMIC DNA]</scope>
    <source>
        <tissue evidence="2">Leaves</tissue>
    </source>
</reference>
<name>A0A6A1V4Z2_9ROSI</name>
<feature type="compositionally biased region" description="Low complexity" evidence="1">
    <location>
        <begin position="15"/>
        <end position="37"/>
    </location>
</feature>
<feature type="compositionally biased region" description="Basic and acidic residues" evidence="1">
    <location>
        <begin position="428"/>
        <end position="443"/>
    </location>
</feature>
<dbReference type="PANTHER" id="PTHR34112:SF13">
    <property type="entry name" value="OS04G0448200 PROTEIN"/>
    <property type="match status" value="1"/>
</dbReference>
<dbReference type="OrthoDB" id="1917528at2759"/>
<dbReference type="PANTHER" id="PTHR34112">
    <property type="entry name" value="C-JUN-AMINO-TERMINAL KINASE-INTERACTING PROTEIN"/>
    <property type="match status" value="1"/>
</dbReference>
<feature type="compositionally biased region" description="Low complexity" evidence="1">
    <location>
        <begin position="264"/>
        <end position="273"/>
    </location>
</feature>
<organism evidence="2 3">
    <name type="scientific">Morella rubra</name>
    <name type="common">Chinese bayberry</name>
    <dbReference type="NCBI Taxonomy" id="262757"/>
    <lineage>
        <taxon>Eukaryota</taxon>
        <taxon>Viridiplantae</taxon>
        <taxon>Streptophyta</taxon>
        <taxon>Embryophyta</taxon>
        <taxon>Tracheophyta</taxon>
        <taxon>Spermatophyta</taxon>
        <taxon>Magnoliopsida</taxon>
        <taxon>eudicotyledons</taxon>
        <taxon>Gunneridae</taxon>
        <taxon>Pentapetalae</taxon>
        <taxon>rosids</taxon>
        <taxon>fabids</taxon>
        <taxon>Fagales</taxon>
        <taxon>Myricaceae</taxon>
        <taxon>Morella</taxon>
    </lineage>
</organism>